<dbReference type="Gene3D" id="3.90.226.10">
    <property type="entry name" value="2-enoyl-CoA Hydratase, Chain A, domain 1"/>
    <property type="match status" value="1"/>
</dbReference>
<dbReference type="AlphaFoldDB" id="A0A813M0V4"/>
<organism evidence="17 18">
    <name type="scientific">Brachionus calyciflorus</name>
    <dbReference type="NCBI Taxonomy" id="104777"/>
    <lineage>
        <taxon>Eukaryota</taxon>
        <taxon>Metazoa</taxon>
        <taxon>Spiralia</taxon>
        <taxon>Gnathifera</taxon>
        <taxon>Rotifera</taxon>
        <taxon>Eurotatoria</taxon>
        <taxon>Monogononta</taxon>
        <taxon>Pseudotrocha</taxon>
        <taxon>Ploima</taxon>
        <taxon>Brachionidae</taxon>
        <taxon>Brachionus</taxon>
    </lineage>
</organism>
<dbReference type="GO" id="GO:0006635">
    <property type="term" value="P:fatty acid beta-oxidation"/>
    <property type="evidence" value="ECO:0007669"/>
    <property type="project" value="TreeGrafter"/>
</dbReference>
<comment type="catalytic activity">
    <reaction evidence="12">
        <text>(3Z)-dodecenoyl-CoA = (2E)-dodecenoyl-CoA</text>
        <dbReference type="Rhea" id="RHEA:23716"/>
        <dbReference type="ChEBI" id="CHEBI:57330"/>
        <dbReference type="ChEBI" id="CHEBI:58543"/>
        <dbReference type="EC" id="5.3.3.8"/>
    </reaction>
    <physiologicalReaction direction="left-to-right" evidence="12">
        <dbReference type="Rhea" id="RHEA:23717"/>
    </physiologicalReaction>
</comment>
<evidence type="ECO:0000256" key="3">
    <source>
        <dbReference type="ARBA" id="ARBA00011233"/>
    </source>
</evidence>
<dbReference type="InterPro" id="IPR001611">
    <property type="entry name" value="Leu-rich_rpt"/>
</dbReference>
<evidence type="ECO:0000256" key="8">
    <source>
        <dbReference type="ARBA" id="ARBA00023128"/>
    </source>
</evidence>
<evidence type="ECO:0000256" key="2">
    <source>
        <dbReference type="ARBA" id="ARBA00005005"/>
    </source>
</evidence>
<dbReference type="InterPro" id="IPR029045">
    <property type="entry name" value="ClpP/crotonase-like_dom_sf"/>
</dbReference>
<dbReference type="PANTHER" id="PTHR11941:SF45">
    <property type="entry name" value="ENOYL-COA DELTA ISOMERASE 1, MITOCHONDRIAL"/>
    <property type="match status" value="1"/>
</dbReference>
<reference evidence="17" key="1">
    <citation type="submission" date="2021-02" db="EMBL/GenBank/DDBJ databases">
        <authorList>
            <person name="Nowell W R."/>
        </authorList>
    </citation>
    <scope>NUCLEOTIDE SEQUENCE</scope>
    <source>
        <strain evidence="17">Ploen Becks lab</strain>
    </source>
</reference>
<name>A0A813M0V4_9BILA</name>
<evidence type="ECO:0000256" key="4">
    <source>
        <dbReference type="ARBA" id="ARBA00022832"/>
    </source>
</evidence>
<comment type="pathway">
    <text evidence="2">Lipid metabolism; fatty acid beta-oxidation.</text>
</comment>
<dbReference type="Pfam" id="PF00378">
    <property type="entry name" value="ECH_1"/>
    <property type="match status" value="1"/>
</dbReference>
<keyword evidence="6" id="KW-0007">Acetylation</keyword>
<evidence type="ECO:0000256" key="1">
    <source>
        <dbReference type="ARBA" id="ARBA00004305"/>
    </source>
</evidence>
<keyword evidence="18" id="KW-1185">Reference proteome</keyword>
<evidence type="ECO:0000256" key="6">
    <source>
        <dbReference type="ARBA" id="ARBA00022990"/>
    </source>
</evidence>
<dbReference type="GO" id="GO:0005759">
    <property type="term" value="C:mitochondrial matrix"/>
    <property type="evidence" value="ECO:0007669"/>
    <property type="project" value="UniProtKB-SubCell"/>
</dbReference>
<comment type="catalytic activity">
    <reaction evidence="11">
        <text>(2E)-tetradecenoyl-CoA = (3Z)-tetradecenoyl-CoA</text>
        <dbReference type="Rhea" id="RHEA:29847"/>
        <dbReference type="ChEBI" id="CHEBI:61405"/>
        <dbReference type="ChEBI" id="CHEBI:61968"/>
    </reaction>
    <physiologicalReaction direction="right-to-left" evidence="11">
        <dbReference type="Rhea" id="RHEA:29849"/>
    </physiologicalReaction>
</comment>
<comment type="subcellular location">
    <subcellularLocation>
        <location evidence="1">Mitochondrion matrix</location>
    </subcellularLocation>
</comment>
<evidence type="ECO:0000256" key="5">
    <source>
        <dbReference type="ARBA" id="ARBA00022946"/>
    </source>
</evidence>
<dbReference type="GO" id="GO:0004165">
    <property type="term" value="F:delta(3)-delta(2)-enoyl-CoA isomerase activity"/>
    <property type="evidence" value="ECO:0007669"/>
    <property type="project" value="UniProtKB-EC"/>
</dbReference>
<evidence type="ECO:0000256" key="13">
    <source>
        <dbReference type="ARBA" id="ARBA00052542"/>
    </source>
</evidence>
<evidence type="ECO:0000256" key="15">
    <source>
        <dbReference type="ARBA" id="ARBA00068317"/>
    </source>
</evidence>
<evidence type="ECO:0000256" key="16">
    <source>
        <dbReference type="ARBA" id="ARBA00083575"/>
    </source>
</evidence>
<comment type="catalytic activity">
    <reaction evidence="10">
        <text>(3Z)-decenoyl-CoA = (2E)-decenoyl-CoA</text>
        <dbReference type="Rhea" id="RHEA:77195"/>
        <dbReference type="ChEBI" id="CHEBI:61406"/>
        <dbReference type="ChEBI" id="CHEBI:195601"/>
    </reaction>
    <physiologicalReaction direction="left-to-right" evidence="10">
        <dbReference type="Rhea" id="RHEA:77196"/>
    </physiologicalReaction>
</comment>
<dbReference type="Gene3D" id="6.10.250.170">
    <property type="match status" value="1"/>
</dbReference>
<comment type="subunit">
    <text evidence="3">Homotrimer.</text>
</comment>
<evidence type="ECO:0000256" key="10">
    <source>
        <dbReference type="ARBA" id="ARBA00050938"/>
    </source>
</evidence>
<dbReference type="Proteomes" id="UP000663879">
    <property type="component" value="Unassembled WGS sequence"/>
</dbReference>
<comment type="function">
    <text evidence="14">Key enzyme of fatty acid beta-oxidation. Able to isomerize both 3-cis (3Z) and 3-trans (3E) double bonds into the 2-trans (2E) form in a range of enoyl-CoA species, with a preference for (3Z)-enoyl-CoAs over (3E)-enoyl-CoAs. The catalytic efficiency of this enzyme is not affected by the fatty acyl chain length.</text>
</comment>
<evidence type="ECO:0000313" key="18">
    <source>
        <dbReference type="Proteomes" id="UP000663879"/>
    </source>
</evidence>
<dbReference type="EMBL" id="CAJNOC010000010">
    <property type="protein sequence ID" value="CAF0705140.1"/>
    <property type="molecule type" value="Genomic_DNA"/>
</dbReference>
<dbReference type="SUPFAM" id="SSF52096">
    <property type="entry name" value="ClpP/crotonase"/>
    <property type="match status" value="1"/>
</dbReference>
<evidence type="ECO:0000256" key="9">
    <source>
        <dbReference type="ARBA" id="ARBA00023235"/>
    </source>
</evidence>
<proteinExistence type="predicted"/>
<dbReference type="PANTHER" id="PTHR11941">
    <property type="entry name" value="ENOYL-COA HYDRATASE-RELATED"/>
    <property type="match status" value="1"/>
</dbReference>
<dbReference type="InterPro" id="IPR001753">
    <property type="entry name" value="Enoyl-CoA_hydra/iso"/>
</dbReference>
<dbReference type="PROSITE" id="PS51450">
    <property type="entry name" value="LRR"/>
    <property type="match status" value="1"/>
</dbReference>
<dbReference type="OrthoDB" id="1696280at2759"/>
<gene>
    <name evidence="17" type="ORF">OXX778_LOCUS236</name>
</gene>
<keyword evidence="8" id="KW-0496">Mitochondrion</keyword>
<accession>A0A813M0V4</accession>
<evidence type="ECO:0000313" key="17">
    <source>
        <dbReference type="EMBL" id="CAF0705140.1"/>
    </source>
</evidence>
<dbReference type="CDD" id="cd06558">
    <property type="entry name" value="crotonase-like"/>
    <property type="match status" value="1"/>
</dbReference>
<keyword evidence="5" id="KW-0809">Transit peptide</keyword>
<evidence type="ECO:0000256" key="14">
    <source>
        <dbReference type="ARBA" id="ARBA00056147"/>
    </source>
</evidence>
<comment type="caution">
    <text evidence="17">The sequence shown here is derived from an EMBL/GenBank/DDBJ whole genome shotgun (WGS) entry which is preliminary data.</text>
</comment>
<keyword evidence="9" id="KW-0413">Isomerase</keyword>
<evidence type="ECO:0000256" key="11">
    <source>
        <dbReference type="ARBA" id="ARBA00051293"/>
    </source>
</evidence>
<evidence type="ECO:0000256" key="12">
    <source>
        <dbReference type="ARBA" id="ARBA00052376"/>
    </source>
</evidence>
<comment type="catalytic activity">
    <reaction evidence="13">
        <text>(3Z)-octenoyl-CoA = (2E)-octenoyl-CoA</text>
        <dbReference type="Rhea" id="RHEA:46044"/>
        <dbReference type="ChEBI" id="CHEBI:62242"/>
        <dbReference type="ChEBI" id="CHEBI:85640"/>
    </reaction>
    <physiologicalReaction direction="left-to-right" evidence="13">
        <dbReference type="Rhea" id="RHEA:46045"/>
    </physiologicalReaction>
</comment>
<evidence type="ECO:0000256" key="7">
    <source>
        <dbReference type="ARBA" id="ARBA00023098"/>
    </source>
</evidence>
<protein>
    <recommendedName>
        <fullName evidence="15">Enoyl-CoA delta isomerase 1, mitochondrial</fullName>
    </recommendedName>
    <alternativeName>
        <fullName evidence="16">3,2-trans-enoyl-CoA isomerase</fullName>
    </alternativeName>
</protein>
<keyword evidence="4" id="KW-0276">Fatty acid metabolism</keyword>
<keyword evidence="7" id="KW-0443">Lipid metabolism</keyword>
<dbReference type="FunFam" id="3.90.226.10:FF:000034">
    <property type="entry name" value="Enoyl-CoA delta isomerase 1"/>
    <property type="match status" value="1"/>
</dbReference>
<sequence>MSINFYSKFFPLIKKGVASVPFQLRPLSTRTDLFNVENKSEEYAIFRLNKPPVNSLNLEYLNLLNNQLDEFERNPKLKGIILTSDVKSTFSAGVDILEMYKCEPKRLEAVWRAVQDFWIKLYGSKKIYIAALNGHVLALGCAIAMSCDYRIMVDNDKTKIGITAVLLGINAPSWVKNTMINTIGFRETEKSLKFAKIYNPHQALKLGLIDEIVSSDKLLSRSEEVMKTWCKIPTLAREMTKESMRSETLGKLVNNREVDVQEFITSTMDPHLQDNLGKYLASLKKK</sequence>